<sequence length="1337" mass="146145">MPENGDQMDVKQLLAHSGDASSLSEAELGRLKKQYEKLRREWARKRRKLEKLDRAAQAKQHVRQRLQEQSSETGGASHTASPLQQRDCDRDGDHKKVSVCESRGDPPSRHDHSVVDFQSRKTVSFSLDVVSTGQSLQQESCTVLATEDGAVENTLPAPPKTGSLCSEENNKQSSNLTNDKGGCDDYDKHKQNVTNLEESSECETLGLGKTLSCPKEAPCEQDLDEQRQKELNILHLGNTEQSNSPDSRNKKPLFKGSSKQVIQGENLEQVSGICASRRDISDQIPGPQPGLNNDVSDVSAELCSGQEKLHTEENSQVVAPSQESLDDNMWVDGLMFPAEYYVRTTRGMQRQGRTPEGVARQVRARRQRKQKRKLGTNSQDTSEGSCGSKQARLNEMRNDDTTSLGEELSRYGDKVAKDNDVSLRVVEDLKTLSKADEKMQKSSPGLSNASLSKNISRRDRETLQSSGEQVYITSGENHLSTGEQVHATPGEKHLSTGKQVLSIPGEGQVSADADSQDSVIPDTQYSPLVHAQKCLTIPKDLLSEDAVQDKLHVLRKGRKALSSHNTPVQGSGLRRLVRRKATRSCQNSPVQSDGSPGVLGEGNVSPQDWPQGVLSQGSLEKQVFFRRSQRLADRCSQETQTNASLSTPKQNHKVLKEAQVVKVPEESEKSLSKIQDSNCKTDAEVDKKRQIFPVLTDQLVEKLKNSEVMSEFHLPYSDYGTLKVAKAREAPSNDLGRNCRSRHSNETDPKDVQCVSSDKEVQEIAPSIPRLSEALSRSNQSFNVKPSLSPDIRNTPKDISKTELGQEKKQSVFPYLSPMLHKKCTKEVLDFSLVGSEYVKLKLNKVKSSPRPAAATSSCRSTSGHGRYNEQSCKAKTNLPPSSTRSEHSSKDKDTSVKKDSDLEDVENKQQQKTYELAQENTSTRLSLLRNNKNEGTDSETQEPEESLGGVTDKSGEESTNTALVPSADHKQPVSSLETLNVIGSGVDITGVGDSERNIVETEPVSISVTPVQGHSEDSQGTGVEETPVLSGHEEVLMRTGVEGTGEDVTTTLPEFSACLQLTDEAVVSMVLGEATLQDETIPVLAVCQKTQLTLWVQQEQDWTPGACWDIDKEEEVCDVCLLSCEVGVQVLVGGNFPSGHLKLFYTDGASSSSSLDHNWSGYQAQDRDGCHGDRNTDYHAMAKVLPGGVAIATGMCQGGSSVCKLSFSGRDGHMDEQTRLAMPAVLWISSLCQVEGCEGCLLGTSKNQVLLWNHTSGVLLRCVDLPGVQPTCLYAAADQGLLFTLLSSTAEQQLQTACSLVSINPGTGYSLSLQKYSLPQGSSLERYVLAGSHREA</sequence>
<feature type="compositionally biased region" description="Polar residues" evidence="1">
    <location>
        <begin position="67"/>
        <end position="84"/>
    </location>
</feature>
<accession>A0A6P5A9H7</accession>
<reference evidence="4" key="1">
    <citation type="submission" date="2025-08" db="UniProtKB">
        <authorList>
            <consortium name="RefSeq"/>
        </authorList>
    </citation>
    <scope>IDENTIFICATION</scope>
    <source>
        <tissue evidence="4">Gonad</tissue>
    </source>
</reference>
<dbReference type="InterPro" id="IPR031920">
    <property type="entry name" value="PALB2_WD40"/>
</dbReference>
<dbReference type="Proteomes" id="UP000515135">
    <property type="component" value="Unplaced"/>
</dbReference>
<organism evidence="3 4">
    <name type="scientific">Branchiostoma belcheri</name>
    <name type="common">Amphioxus</name>
    <dbReference type="NCBI Taxonomy" id="7741"/>
    <lineage>
        <taxon>Eukaryota</taxon>
        <taxon>Metazoa</taxon>
        <taxon>Chordata</taxon>
        <taxon>Cephalochordata</taxon>
        <taxon>Leptocardii</taxon>
        <taxon>Amphioxiformes</taxon>
        <taxon>Branchiostomatidae</taxon>
        <taxon>Branchiostoma</taxon>
    </lineage>
</organism>
<dbReference type="PANTHER" id="PTHR14662">
    <property type="entry name" value="PARTNER AND LOCALIZER OF BRCA2"/>
    <property type="match status" value="1"/>
</dbReference>
<feature type="compositionally biased region" description="Basic and acidic residues" evidence="1">
    <location>
        <begin position="86"/>
        <end position="114"/>
    </location>
</feature>
<evidence type="ECO:0000313" key="4">
    <source>
        <dbReference type="RefSeq" id="XP_019639997.1"/>
    </source>
</evidence>
<feature type="compositionally biased region" description="Polar residues" evidence="1">
    <location>
        <begin position="375"/>
        <end position="388"/>
    </location>
</feature>
<feature type="region of interest" description="Disordered" evidence="1">
    <location>
        <begin position="846"/>
        <end position="973"/>
    </location>
</feature>
<dbReference type="Pfam" id="PF16756">
    <property type="entry name" value="PALB2_WD40"/>
    <property type="match status" value="1"/>
</dbReference>
<dbReference type="GeneID" id="109481826"/>
<evidence type="ECO:0000313" key="3">
    <source>
        <dbReference type="Proteomes" id="UP000515135"/>
    </source>
</evidence>
<dbReference type="GO" id="GO:0000724">
    <property type="term" value="P:double-strand break repair via homologous recombination"/>
    <property type="evidence" value="ECO:0007669"/>
    <property type="project" value="InterPro"/>
</dbReference>
<dbReference type="KEGG" id="bbel:109481826"/>
<feature type="domain" description="Partner and localiser of BRCA2 WD40" evidence="2">
    <location>
        <begin position="1205"/>
        <end position="1324"/>
    </location>
</feature>
<feature type="compositionally biased region" description="Polar residues" evidence="1">
    <location>
        <begin position="855"/>
        <end position="884"/>
    </location>
</feature>
<dbReference type="GO" id="GO:0003677">
    <property type="term" value="F:DNA binding"/>
    <property type="evidence" value="ECO:0007669"/>
    <property type="project" value="InterPro"/>
</dbReference>
<evidence type="ECO:0000259" key="2">
    <source>
        <dbReference type="Pfam" id="PF16756"/>
    </source>
</evidence>
<dbReference type="InterPro" id="IPR042417">
    <property type="entry name" value="PALB2"/>
</dbReference>
<feature type="region of interest" description="Disordered" evidence="1">
    <location>
        <begin position="434"/>
        <end position="467"/>
    </location>
</feature>
<feature type="region of interest" description="Disordered" evidence="1">
    <location>
        <begin position="1"/>
        <end position="30"/>
    </location>
</feature>
<feature type="region of interest" description="Disordered" evidence="1">
    <location>
        <begin position="347"/>
        <end position="405"/>
    </location>
</feature>
<dbReference type="GO" id="GO:0005654">
    <property type="term" value="C:nucleoplasm"/>
    <property type="evidence" value="ECO:0007669"/>
    <property type="project" value="TreeGrafter"/>
</dbReference>
<feature type="compositionally biased region" description="Polar residues" evidence="1">
    <location>
        <begin position="441"/>
        <end position="454"/>
    </location>
</feature>
<feature type="compositionally biased region" description="Polar residues" evidence="1">
    <location>
        <begin position="911"/>
        <end position="931"/>
    </location>
</feature>
<proteinExistence type="predicted"/>
<feature type="compositionally biased region" description="Basic and acidic residues" evidence="1">
    <location>
        <begin position="794"/>
        <end position="808"/>
    </location>
</feature>
<feature type="compositionally biased region" description="Basic residues" evidence="1">
    <location>
        <begin position="362"/>
        <end position="374"/>
    </location>
</feature>
<dbReference type="Gene3D" id="2.130.10.10">
    <property type="entry name" value="YVTN repeat-like/Quinoprotein amine dehydrogenase"/>
    <property type="match status" value="1"/>
</dbReference>
<feature type="compositionally biased region" description="Basic and acidic residues" evidence="1">
    <location>
        <begin position="885"/>
        <end position="910"/>
    </location>
</feature>
<feature type="region of interest" description="Disordered" evidence="1">
    <location>
        <begin position="558"/>
        <end position="612"/>
    </location>
</feature>
<evidence type="ECO:0000256" key="1">
    <source>
        <dbReference type="SAM" id="MobiDB-lite"/>
    </source>
</evidence>
<feature type="compositionally biased region" description="Polar residues" evidence="1">
    <location>
        <begin position="163"/>
        <end position="178"/>
    </location>
</feature>
<gene>
    <name evidence="4" type="primary">LOC109481826</name>
</gene>
<dbReference type="OrthoDB" id="9936560at2759"/>
<dbReference type="RefSeq" id="XP_019639997.1">
    <property type="nucleotide sequence ID" value="XM_019784438.1"/>
</dbReference>
<feature type="region of interest" description="Disordered" evidence="1">
    <location>
        <begin position="236"/>
        <end position="262"/>
    </location>
</feature>
<dbReference type="InterPro" id="IPR015943">
    <property type="entry name" value="WD40/YVTN_repeat-like_dom_sf"/>
</dbReference>
<feature type="region of interest" description="Disordered" evidence="1">
    <location>
        <begin position="150"/>
        <end position="189"/>
    </location>
</feature>
<keyword evidence="3" id="KW-1185">Reference proteome</keyword>
<dbReference type="PANTHER" id="PTHR14662:SF2">
    <property type="entry name" value="PARTNER AND LOCALIZER OF BRCA2"/>
    <property type="match status" value="1"/>
</dbReference>
<protein>
    <submittedName>
        <fullName evidence="4">Uncharacterized protein LOC109481826</fullName>
    </submittedName>
</protein>
<feature type="compositionally biased region" description="Polar residues" evidence="1">
    <location>
        <begin position="775"/>
        <end position="786"/>
    </location>
</feature>
<feature type="region of interest" description="Disordered" evidence="1">
    <location>
        <begin position="1008"/>
        <end position="1027"/>
    </location>
</feature>
<name>A0A6P5A9H7_BRABE</name>
<feature type="compositionally biased region" description="Acidic residues" evidence="1">
    <location>
        <begin position="937"/>
        <end position="946"/>
    </location>
</feature>
<feature type="compositionally biased region" description="Polar residues" evidence="1">
    <location>
        <begin position="583"/>
        <end position="594"/>
    </location>
</feature>
<feature type="region of interest" description="Disordered" evidence="1">
    <location>
        <begin position="768"/>
        <end position="808"/>
    </location>
</feature>
<feature type="region of interest" description="Disordered" evidence="1">
    <location>
        <begin position="48"/>
        <end position="115"/>
    </location>
</feature>
<feature type="compositionally biased region" description="Low complexity" evidence="1">
    <location>
        <begin position="347"/>
        <end position="361"/>
    </location>
</feature>